<dbReference type="Pfam" id="PF00440">
    <property type="entry name" value="TetR_N"/>
    <property type="match status" value="1"/>
</dbReference>
<sequence>MICQTAGMSPGHVYYYFRSKEAIVEAIAVRDENDTAELMDQLEQGSTDDLVTRLTRLIPAVVQRNSDPAYAGLVIALTAEAVRNPMVAEILRRSDEALHTRFLKIADRVGGPANMDPATLRLRIGMIATIFTGLVFRSILEPRRDQAAIVQLVNEQVRLLLGGQP</sequence>
<keyword evidence="1" id="KW-0678">Repressor</keyword>
<dbReference type="Gene3D" id="1.10.357.10">
    <property type="entry name" value="Tetracycline Repressor, domain 2"/>
    <property type="match status" value="1"/>
</dbReference>
<comment type="caution">
    <text evidence="5">Lacks conserved residue(s) required for the propagation of feature annotation.</text>
</comment>
<evidence type="ECO:0000256" key="4">
    <source>
        <dbReference type="ARBA" id="ARBA00023163"/>
    </source>
</evidence>
<dbReference type="EMBL" id="KY320277">
    <property type="protein sequence ID" value="AQT23633.1"/>
    <property type="molecule type" value="Genomic_DNA"/>
</dbReference>
<geneLocation type="plasmid" evidence="7">
    <name>pLec-476cz</name>
</geneLocation>
<evidence type="ECO:0000256" key="2">
    <source>
        <dbReference type="ARBA" id="ARBA00023015"/>
    </source>
</evidence>
<keyword evidence="3 5" id="KW-0238">DNA-binding</keyword>
<evidence type="ECO:0000256" key="1">
    <source>
        <dbReference type="ARBA" id="ARBA00022491"/>
    </source>
</evidence>
<evidence type="ECO:0000259" key="6">
    <source>
        <dbReference type="PROSITE" id="PS50977"/>
    </source>
</evidence>
<dbReference type="InterPro" id="IPR001647">
    <property type="entry name" value="HTH_TetR"/>
</dbReference>
<evidence type="ECO:0000256" key="3">
    <source>
        <dbReference type="ARBA" id="ARBA00023125"/>
    </source>
</evidence>
<proteinExistence type="predicted"/>
<dbReference type="AlphaFoldDB" id="A0A1S6KQM5"/>
<dbReference type="GO" id="GO:0003677">
    <property type="term" value="F:DNA binding"/>
    <property type="evidence" value="ECO:0007669"/>
    <property type="project" value="UniProtKB-UniRule"/>
</dbReference>
<dbReference type="Pfam" id="PF13977">
    <property type="entry name" value="TetR_C_6"/>
    <property type="match status" value="1"/>
</dbReference>
<dbReference type="InterPro" id="IPR009057">
    <property type="entry name" value="Homeodomain-like_sf"/>
</dbReference>
<dbReference type="PROSITE" id="PS50977">
    <property type="entry name" value="HTH_TETR_2"/>
    <property type="match status" value="1"/>
</dbReference>
<feature type="domain" description="HTH tetR-type" evidence="6">
    <location>
        <begin position="1"/>
        <end position="35"/>
    </location>
</feature>
<dbReference type="SUPFAM" id="SSF46689">
    <property type="entry name" value="Homeodomain-like"/>
    <property type="match status" value="1"/>
</dbReference>
<organism evidence="7">
    <name type="scientific">Leclercia adecarboxylata</name>
    <dbReference type="NCBI Taxonomy" id="83655"/>
    <lineage>
        <taxon>Bacteria</taxon>
        <taxon>Pseudomonadati</taxon>
        <taxon>Pseudomonadota</taxon>
        <taxon>Gammaproteobacteria</taxon>
        <taxon>Enterobacterales</taxon>
        <taxon>Enterobacteriaceae</taxon>
        <taxon>Leclercia</taxon>
    </lineage>
</organism>
<reference evidence="7" key="1">
    <citation type="submission" date="2016-12" db="EMBL/GenBank/DDBJ databases">
        <title>Complete nucleotide sequences of two VIM-1-encoding plasmids from Klebsiella pneumoniae and Leclercia adecarboxylata isolates of Czech origin.</title>
        <authorList>
            <person name="Papagiannitsis C."/>
            <person name="Papousek I."/>
            <person name="Hrabak J."/>
            <person name="Dolejska M."/>
        </authorList>
    </citation>
    <scope>NUCLEOTIDE SEQUENCE</scope>
    <source>
        <plasmid evidence="7">pLec-476cz</plasmid>
    </source>
</reference>
<protein>
    <submittedName>
        <fullName evidence="7">AcrR</fullName>
    </submittedName>
</protein>
<dbReference type="InterPro" id="IPR036271">
    <property type="entry name" value="Tet_transcr_reg_TetR-rel_C_sf"/>
</dbReference>
<dbReference type="SUPFAM" id="SSF48498">
    <property type="entry name" value="Tetracyclin repressor-like, C-terminal domain"/>
    <property type="match status" value="1"/>
</dbReference>
<keyword evidence="4" id="KW-0804">Transcription</keyword>
<keyword evidence="7" id="KW-0614">Plasmid</keyword>
<accession>A0A1S6KQM5</accession>
<keyword evidence="2" id="KW-0805">Transcription regulation</keyword>
<evidence type="ECO:0000313" key="7">
    <source>
        <dbReference type="EMBL" id="AQT23633.1"/>
    </source>
</evidence>
<dbReference type="InterPro" id="IPR039538">
    <property type="entry name" value="BetI_C"/>
</dbReference>
<evidence type="ECO:0000256" key="5">
    <source>
        <dbReference type="PROSITE-ProRule" id="PRU00335"/>
    </source>
</evidence>
<name>A0A1S6KQM5_9ENTR</name>